<accession>A0A4S3JPT3</accession>
<name>A0A4S3JPT3_9EURO</name>
<gene>
    <name evidence="1" type="ORF">EYZ11_002868</name>
</gene>
<comment type="caution">
    <text evidence="1">The sequence shown here is derived from an EMBL/GenBank/DDBJ whole genome shotgun (WGS) entry which is preliminary data.</text>
</comment>
<keyword evidence="2" id="KW-1185">Reference proteome</keyword>
<sequence length="200" mass="22057">MFEIVQEIAAQESFSFKVATISAGIQRHLLNERITCQKVAPCGLVEELMVESADRAIDGESQLSPDIILGGRCYDPAPFAAFSIYHGGRSMIATMREDSFDLTPLSPKERCTPLSVAAHTLYEKTRPDRLPGPGGVLVLDNTSYEQLTEKTLEGVEKLGYGTIFIGGIRDPILIGQINDFLADVRAYTQNLFPQLDQTFQ</sequence>
<dbReference type="AlphaFoldDB" id="A0A4S3JPT3"/>
<reference evidence="1 2" key="1">
    <citation type="submission" date="2019-03" db="EMBL/GenBank/DDBJ databases">
        <title>The genome sequence of a newly discovered highly antifungal drug resistant Aspergillus species, Aspergillus tanneri NIH 1004.</title>
        <authorList>
            <person name="Mounaud S."/>
            <person name="Singh I."/>
            <person name="Joardar V."/>
            <person name="Pakala S."/>
            <person name="Pakala S."/>
            <person name="Venepally P."/>
            <person name="Hoover J."/>
            <person name="Nierman W."/>
            <person name="Chung J."/>
            <person name="Losada L."/>
        </authorList>
    </citation>
    <scope>NUCLEOTIDE SEQUENCE [LARGE SCALE GENOMIC DNA]</scope>
    <source>
        <strain evidence="1 2">NIH1004</strain>
    </source>
</reference>
<dbReference type="Proteomes" id="UP000308092">
    <property type="component" value="Unassembled WGS sequence"/>
</dbReference>
<organism evidence="1 2">
    <name type="scientific">Aspergillus tanneri</name>
    <dbReference type="NCBI Taxonomy" id="1220188"/>
    <lineage>
        <taxon>Eukaryota</taxon>
        <taxon>Fungi</taxon>
        <taxon>Dikarya</taxon>
        <taxon>Ascomycota</taxon>
        <taxon>Pezizomycotina</taxon>
        <taxon>Eurotiomycetes</taxon>
        <taxon>Eurotiomycetidae</taxon>
        <taxon>Eurotiales</taxon>
        <taxon>Aspergillaceae</taxon>
        <taxon>Aspergillus</taxon>
        <taxon>Aspergillus subgen. Circumdati</taxon>
    </lineage>
</organism>
<proteinExistence type="predicted"/>
<evidence type="ECO:0000313" key="1">
    <source>
        <dbReference type="EMBL" id="THC97642.1"/>
    </source>
</evidence>
<evidence type="ECO:0000313" key="2">
    <source>
        <dbReference type="Proteomes" id="UP000308092"/>
    </source>
</evidence>
<protein>
    <submittedName>
        <fullName evidence="1">Uncharacterized protein</fullName>
    </submittedName>
</protein>
<dbReference type="VEuPathDB" id="FungiDB:EYZ11_002868"/>
<dbReference type="EMBL" id="SOSA01000068">
    <property type="protein sequence ID" value="THC97642.1"/>
    <property type="molecule type" value="Genomic_DNA"/>
</dbReference>
<dbReference type="STRING" id="1220188.A0A4S3JPT3"/>